<dbReference type="SUPFAM" id="SSF51735">
    <property type="entry name" value="NAD(P)-binding Rossmann-fold domains"/>
    <property type="match status" value="1"/>
</dbReference>
<dbReference type="PANTHER" id="PTHR42760">
    <property type="entry name" value="SHORT-CHAIN DEHYDROGENASES/REDUCTASES FAMILY MEMBER"/>
    <property type="match status" value="1"/>
</dbReference>
<dbReference type="Proteomes" id="UP000000739">
    <property type="component" value="Chromosome"/>
</dbReference>
<dbReference type="eggNOG" id="COG1028">
    <property type="taxonomic scope" value="Bacteria"/>
</dbReference>
<dbReference type="InterPro" id="IPR036291">
    <property type="entry name" value="NAD(P)-bd_dom_sf"/>
</dbReference>
<keyword evidence="3" id="KW-1185">Reference proteome</keyword>
<protein>
    <submittedName>
        <fullName evidence="2">Short-chain dehydrogenase/reductase SDR</fullName>
    </submittedName>
</protein>
<dbReference type="PRINTS" id="PR00080">
    <property type="entry name" value="SDRFAMILY"/>
</dbReference>
<dbReference type="NCBIfam" id="NF005559">
    <property type="entry name" value="PRK07231.1"/>
    <property type="match status" value="1"/>
</dbReference>
<dbReference type="HOGENOM" id="CLU_010194_1_1_7"/>
<evidence type="ECO:0000313" key="2">
    <source>
        <dbReference type="EMBL" id="ACL01968.1"/>
    </source>
</evidence>
<name>B8F8T6_DESAL</name>
<comment type="similarity">
    <text evidence="1">Belongs to the short-chain dehydrogenases/reductases (SDR) family.</text>
</comment>
<dbReference type="PRINTS" id="PR00081">
    <property type="entry name" value="GDHRDH"/>
</dbReference>
<accession>B8F8T6</accession>
<proteinExistence type="inferred from homology"/>
<dbReference type="InterPro" id="IPR002347">
    <property type="entry name" value="SDR_fam"/>
</dbReference>
<sequence>MNVKAPNELFSLKNQTAVITGASSGLGVAFARGLAAAGANIILAARRSQPLKQLSLELAKTGIGVQSVTCDVTREQDVDNMVDVAMECFGRLDILINNAGVATVHPAEDEPYEEFRRVMETNVNAQFLCAQRCGRIMLEAGKGSIVNIASMMGLVGIGVIPQAAYNTSKGAMINMTRELAAQWSKKGVRVNALGPGYFPSEMTTEMFDNEKSQNFIERRTLLKRAGRPEELIGPLLLLASEAGSYITGQTLIVDGGWTAV</sequence>
<reference evidence="2 3" key="1">
    <citation type="journal article" date="2012" name="Environ. Microbiol.">
        <title>The genome sequence of Desulfatibacillum alkenivorans AK-01: a blueprint for anaerobic alkane oxidation.</title>
        <authorList>
            <person name="Callaghan A.V."/>
            <person name="Morris B.E."/>
            <person name="Pereira I.A."/>
            <person name="McInerney M.J."/>
            <person name="Austin R.N."/>
            <person name="Groves J.T."/>
            <person name="Kukor J.J."/>
            <person name="Suflita J.M."/>
            <person name="Young L.Y."/>
            <person name="Zylstra G.J."/>
            <person name="Wawrik B."/>
        </authorList>
    </citation>
    <scope>NUCLEOTIDE SEQUENCE [LARGE SCALE GENOMIC DNA]</scope>
    <source>
        <strain evidence="2 3">AK-01</strain>
    </source>
</reference>
<dbReference type="AlphaFoldDB" id="B8F8T6"/>
<dbReference type="RefSeq" id="WP_012609408.1">
    <property type="nucleotide sequence ID" value="NC_011768.1"/>
</dbReference>
<evidence type="ECO:0000313" key="3">
    <source>
        <dbReference type="Proteomes" id="UP000000739"/>
    </source>
</evidence>
<dbReference type="KEGG" id="dal:Dalk_0259"/>
<dbReference type="EMBL" id="CP001322">
    <property type="protein sequence ID" value="ACL01968.1"/>
    <property type="molecule type" value="Genomic_DNA"/>
</dbReference>
<dbReference type="FunFam" id="3.40.50.720:FF:000084">
    <property type="entry name" value="Short-chain dehydrogenase reductase"/>
    <property type="match status" value="1"/>
</dbReference>
<dbReference type="GO" id="GO:0016616">
    <property type="term" value="F:oxidoreductase activity, acting on the CH-OH group of donors, NAD or NADP as acceptor"/>
    <property type="evidence" value="ECO:0007669"/>
    <property type="project" value="TreeGrafter"/>
</dbReference>
<gene>
    <name evidence="2" type="ordered locus">Dalk_0259</name>
</gene>
<dbReference type="PANTHER" id="PTHR42760:SF124">
    <property type="entry name" value="SHORT-CHAIN DEHYDROGENASE_REDUCTASE"/>
    <property type="match status" value="1"/>
</dbReference>
<dbReference type="Pfam" id="PF13561">
    <property type="entry name" value="adh_short_C2"/>
    <property type="match status" value="1"/>
</dbReference>
<dbReference type="Gene3D" id="3.40.50.720">
    <property type="entry name" value="NAD(P)-binding Rossmann-like Domain"/>
    <property type="match status" value="1"/>
</dbReference>
<organism evidence="2 3">
    <name type="scientific">Desulfatibacillum aliphaticivorans</name>
    <dbReference type="NCBI Taxonomy" id="218208"/>
    <lineage>
        <taxon>Bacteria</taxon>
        <taxon>Pseudomonadati</taxon>
        <taxon>Thermodesulfobacteriota</taxon>
        <taxon>Desulfobacteria</taxon>
        <taxon>Desulfobacterales</taxon>
        <taxon>Desulfatibacillaceae</taxon>
        <taxon>Desulfatibacillum</taxon>
    </lineage>
</organism>
<evidence type="ECO:0000256" key="1">
    <source>
        <dbReference type="ARBA" id="ARBA00006484"/>
    </source>
</evidence>
<dbReference type="NCBIfam" id="NF006070">
    <property type="entry name" value="PRK08213.1"/>
    <property type="match status" value="1"/>
</dbReference>